<proteinExistence type="predicted"/>
<protein>
    <recommendedName>
        <fullName evidence="4">DUF4760 domain-containing protein</fullName>
    </recommendedName>
</protein>
<keyword evidence="1" id="KW-1133">Transmembrane helix</keyword>
<keyword evidence="3" id="KW-1185">Reference proteome</keyword>
<sequence length="149" mass="17763">MNFEMLGNFGDFVGGIAVVITLAYLGYQIRQNTKEVRNNSIQALLERSIHLFEDNINSPLPEILDKLDNGLTINQADRWRLEMFVRRNFQLYELVYLKHKECRISQQVMDAYKRRMLATMERQYFADCWPMVKQFYTEDFANYVDSLEK</sequence>
<keyword evidence="1" id="KW-0812">Transmembrane</keyword>
<gene>
    <name evidence="2" type="ORF">MACH26_20160</name>
</gene>
<evidence type="ECO:0008006" key="4">
    <source>
        <dbReference type="Google" id="ProtNLM"/>
    </source>
</evidence>
<dbReference type="AlphaFoldDB" id="A0AA48I5W7"/>
<dbReference type="EMBL" id="AP027272">
    <property type="protein sequence ID" value="BDX06495.1"/>
    <property type="molecule type" value="Genomic_DNA"/>
</dbReference>
<evidence type="ECO:0000313" key="3">
    <source>
        <dbReference type="Proteomes" id="UP001333710"/>
    </source>
</evidence>
<dbReference type="Proteomes" id="UP001333710">
    <property type="component" value="Chromosome"/>
</dbReference>
<dbReference type="RefSeq" id="WP_338292511.1">
    <property type="nucleotide sequence ID" value="NZ_AP027272.1"/>
</dbReference>
<accession>A0AA48I5W7</accession>
<evidence type="ECO:0000256" key="1">
    <source>
        <dbReference type="SAM" id="Phobius"/>
    </source>
</evidence>
<organism evidence="2 3">
    <name type="scientific">Planctobacterium marinum</name>
    <dbReference type="NCBI Taxonomy" id="1631968"/>
    <lineage>
        <taxon>Bacteria</taxon>
        <taxon>Pseudomonadati</taxon>
        <taxon>Pseudomonadota</taxon>
        <taxon>Gammaproteobacteria</taxon>
        <taxon>Alteromonadales</taxon>
        <taxon>Alteromonadaceae</taxon>
        <taxon>Planctobacterium</taxon>
    </lineage>
</organism>
<evidence type="ECO:0000313" key="2">
    <source>
        <dbReference type="EMBL" id="BDX06495.1"/>
    </source>
</evidence>
<feature type="transmembrane region" description="Helical" evidence="1">
    <location>
        <begin position="6"/>
        <end position="27"/>
    </location>
</feature>
<reference evidence="2" key="1">
    <citation type="submission" date="2023-01" db="EMBL/GenBank/DDBJ databases">
        <title>Complete genome sequence of Planctobacterium marinum strain Dej080120_11.</title>
        <authorList>
            <person name="Ueki S."/>
            <person name="Maruyama F."/>
        </authorList>
    </citation>
    <scope>NUCLEOTIDE SEQUENCE</scope>
    <source>
        <strain evidence="2">Dej080120_11</strain>
    </source>
</reference>
<name>A0AA48I5W7_9ALTE</name>
<dbReference type="KEGG" id="pmaw:MACH26_20160"/>
<keyword evidence="1" id="KW-0472">Membrane</keyword>